<accession>A0A1H8K2D4</accession>
<gene>
    <name evidence="1" type="ORF">SAMN04489859_102015</name>
</gene>
<evidence type="ECO:0000313" key="1">
    <source>
        <dbReference type="EMBL" id="SEN87133.1"/>
    </source>
</evidence>
<dbReference type="EMBL" id="FODE01000020">
    <property type="protein sequence ID" value="SEN87133.1"/>
    <property type="molecule type" value="Genomic_DNA"/>
</dbReference>
<keyword evidence="2" id="KW-1185">Reference proteome</keyword>
<dbReference type="AlphaFoldDB" id="A0A1H8K2D4"/>
<name>A0A1H8K2D4_9RHOB</name>
<dbReference type="RefSeq" id="WP_090613436.1">
    <property type="nucleotide sequence ID" value="NZ_CP067124.1"/>
</dbReference>
<dbReference type="STRING" id="34002.SAMN04489859_102015"/>
<dbReference type="Proteomes" id="UP000199054">
    <property type="component" value="Unassembled WGS sequence"/>
</dbReference>
<reference evidence="1 2" key="1">
    <citation type="submission" date="2016-10" db="EMBL/GenBank/DDBJ databases">
        <authorList>
            <person name="de Groot N.N."/>
        </authorList>
    </citation>
    <scope>NUCLEOTIDE SEQUENCE [LARGE SCALE GENOMIC DNA]</scope>
    <source>
        <strain evidence="1 2">DSM 8512</strain>
    </source>
</reference>
<organism evidence="1 2">
    <name type="scientific">Paracoccus alcaliphilus</name>
    <dbReference type="NCBI Taxonomy" id="34002"/>
    <lineage>
        <taxon>Bacteria</taxon>
        <taxon>Pseudomonadati</taxon>
        <taxon>Pseudomonadota</taxon>
        <taxon>Alphaproteobacteria</taxon>
        <taxon>Rhodobacterales</taxon>
        <taxon>Paracoccaceae</taxon>
        <taxon>Paracoccus</taxon>
    </lineage>
</organism>
<proteinExistence type="predicted"/>
<sequence>MMQKGNVRTGNIFNAKVEELLGERGPKDKQAVRYGELQKAVDAALFVADRRAKVEARKAAAAARSIYGISSTPVADVLVNSTRNQANPLTILSDSVAGFEDGGFIATFEGYTDNTHVSNSFSTIIMSINGVEVARTKTGVRSPDADMSGMFPFALTGVFNTPNVTPTVTVIAYATEWNDETTTTAGYYIRQGRLVISGGQ</sequence>
<protein>
    <submittedName>
        <fullName evidence="1">Uncharacterized protein</fullName>
    </submittedName>
</protein>
<evidence type="ECO:0000313" key="2">
    <source>
        <dbReference type="Proteomes" id="UP000199054"/>
    </source>
</evidence>